<dbReference type="EMBL" id="SSOP01000061">
    <property type="protein sequence ID" value="KAB5592536.1"/>
    <property type="molecule type" value="Genomic_DNA"/>
</dbReference>
<feature type="compositionally biased region" description="Pro residues" evidence="1">
    <location>
        <begin position="306"/>
        <end position="319"/>
    </location>
</feature>
<feature type="region of interest" description="Disordered" evidence="1">
    <location>
        <begin position="281"/>
        <end position="319"/>
    </location>
</feature>
<reference evidence="2 3" key="1">
    <citation type="journal article" date="2019" name="Fungal Biol. Biotechnol.">
        <title>Draft genome sequence of fastidious pathogen Ceratobasidium theobromae, which causes vascular-streak dieback in Theobroma cacao.</title>
        <authorList>
            <person name="Ali S.S."/>
            <person name="Asman A."/>
            <person name="Shao J."/>
            <person name="Firmansyah A.P."/>
            <person name="Susilo A.W."/>
            <person name="Rosmana A."/>
            <person name="McMahon P."/>
            <person name="Junaid M."/>
            <person name="Guest D."/>
            <person name="Kheng T.Y."/>
            <person name="Meinhardt L.W."/>
            <person name="Bailey B.A."/>
        </authorList>
    </citation>
    <scope>NUCLEOTIDE SEQUENCE [LARGE SCALE GENOMIC DNA]</scope>
    <source>
        <strain evidence="2 3">CT2</strain>
    </source>
</reference>
<protein>
    <submittedName>
        <fullName evidence="2">Uncharacterized protein</fullName>
    </submittedName>
</protein>
<dbReference type="AlphaFoldDB" id="A0A5N5QN18"/>
<feature type="compositionally biased region" description="Basic and acidic residues" evidence="1">
    <location>
        <begin position="33"/>
        <end position="47"/>
    </location>
</feature>
<keyword evidence="3" id="KW-1185">Reference proteome</keyword>
<feature type="compositionally biased region" description="Low complexity" evidence="1">
    <location>
        <begin position="105"/>
        <end position="123"/>
    </location>
</feature>
<evidence type="ECO:0000256" key="1">
    <source>
        <dbReference type="SAM" id="MobiDB-lite"/>
    </source>
</evidence>
<comment type="caution">
    <text evidence="2">The sequence shown here is derived from an EMBL/GenBank/DDBJ whole genome shotgun (WGS) entry which is preliminary data.</text>
</comment>
<dbReference type="Proteomes" id="UP000383932">
    <property type="component" value="Unassembled WGS sequence"/>
</dbReference>
<gene>
    <name evidence="2" type="ORF">CTheo_4003</name>
</gene>
<evidence type="ECO:0000313" key="3">
    <source>
        <dbReference type="Proteomes" id="UP000383932"/>
    </source>
</evidence>
<sequence>MTNILQTHIREDSPVPDPVLSARQLGQRARRAREREQAHSPRRPSEHADDDGEDDGEGEPDEMPAVPPHSAAHLIPPIAVLAPAATPSRASLAQRARRERERAARLGIAPDAPKPVAAQVQPPTLTRGQLAQRARRARERVERAAKAAANPDWTPPAQDAGVSSAGEAVFAVAPPSGTAFASTVSPTTPGYGVGLGAAHVPQQLNRAQLAQRARRARERQQRLAAAAAHASAISPPSSVPPASPDQSDRTSLSPMASSTGTAPAPLAIGARFDEVFKSLTAGDNGVSRAVADAGALTSKDDKPRTTTPPTPDKSPANPS</sequence>
<feature type="compositionally biased region" description="Acidic residues" evidence="1">
    <location>
        <begin position="48"/>
        <end position="62"/>
    </location>
</feature>
<dbReference type="OrthoDB" id="3245381at2759"/>
<feature type="region of interest" description="Disordered" evidence="1">
    <location>
        <begin position="206"/>
        <end position="265"/>
    </location>
</feature>
<evidence type="ECO:0000313" key="2">
    <source>
        <dbReference type="EMBL" id="KAB5592536.1"/>
    </source>
</evidence>
<name>A0A5N5QN18_9AGAM</name>
<feature type="compositionally biased region" description="Low complexity" evidence="1">
    <location>
        <begin position="71"/>
        <end position="94"/>
    </location>
</feature>
<organism evidence="2 3">
    <name type="scientific">Ceratobasidium theobromae</name>
    <dbReference type="NCBI Taxonomy" id="1582974"/>
    <lineage>
        <taxon>Eukaryota</taxon>
        <taxon>Fungi</taxon>
        <taxon>Dikarya</taxon>
        <taxon>Basidiomycota</taxon>
        <taxon>Agaricomycotina</taxon>
        <taxon>Agaricomycetes</taxon>
        <taxon>Cantharellales</taxon>
        <taxon>Ceratobasidiaceae</taxon>
        <taxon>Ceratobasidium</taxon>
    </lineage>
</organism>
<accession>A0A5N5QN18</accession>
<feature type="compositionally biased region" description="Polar residues" evidence="1">
    <location>
        <begin position="249"/>
        <end position="261"/>
    </location>
</feature>
<feature type="region of interest" description="Disordered" evidence="1">
    <location>
        <begin position="1"/>
        <end position="161"/>
    </location>
</feature>
<proteinExistence type="predicted"/>
<feature type="compositionally biased region" description="Low complexity" evidence="1">
    <location>
        <begin position="222"/>
        <end position="236"/>
    </location>
</feature>